<gene>
    <name evidence="2" type="ORF">PPACK8108_LOCUS15220</name>
</gene>
<dbReference type="Proteomes" id="UP001153365">
    <property type="component" value="Unassembled WGS sequence"/>
</dbReference>
<proteinExistence type="predicted"/>
<name>A0AAV0B8D3_PHAPC</name>
<evidence type="ECO:0000256" key="1">
    <source>
        <dbReference type="SAM" id="MobiDB-lite"/>
    </source>
</evidence>
<dbReference type="AlphaFoldDB" id="A0AAV0B8D3"/>
<reference evidence="2" key="1">
    <citation type="submission" date="2022-06" db="EMBL/GenBank/DDBJ databases">
        <authorList>
            <consortium name="SYNGENTA / RWTH Aachen University"/>
        </authorList>
    </citation>
    <scope>NUCLEOTIDE SEQUENCE</scope>
</reference>
<dbReference type="EMBL" id="CALTRL010004028">
    <property type="protein sequence ID" value="CAH7682350.1"/>
    <property type="molecule type" value="Genomic_DNA"/>
</dbReference>
<protein>
    <submittedName>
        <fullName evidence="2">Uncharacterized protein</fullName>
    </submittedName>
</protein>
<keyword evidence="3" id="KW-1185">Reference proteome</keyword>
<feature type="compositionally biased region" description="Acidic residues" evidence="1">
    <location>
        <begin position="73"/>
        <end position="91"/>
    </location>
</feature>
<evidence type="ECO:0000313" key="2">
    <source>
        <dbReference type="EMBL" id="CAH7682350.1"/>
    </source>
</evidence>
<comment type="caution">
    <text evidence="2">The sequence shown here is derived from an EMBL/GenBank/DDBJ whole genome shotgun (WGS) entry which is preliminary data.</text>
</comment>
<accession>A0AAV0B8D3</accession>
<sequence length="192" mass="20932">MTLYQLRSLRTSHLPSGNLKSSDTEDSKYHLSGDQINCSSDWSHLQQTFHLSSNPLRMHNSSLSSASSSTDTWDFDPDLIIPDDSEKDTEDSTVSSSIESALISSNAALANQLSHLVNRIGKGGQEKGGAGSAPRLIKLLTGKGKEPEIYSESNEERTAEVRSLLGGVICGQKISMRKHELIDLNRLEMMGA</sequence>
<organism evidence="2 3">
    <name type="scientific">Phakopsora pachyrhizi</name>
    <name type="common">Asian soybean rust disease fungus</name>
    <dbReference type="NCBI Taxonomy" id="170000"/>
    <lineage>
        <taxon>Eukaryota</taxon>
        <taxon>Fungi</taxon>
        <taxon>Dikarya</taxon>
        <taxon>Basidiomycota</taxon>
        <taxon>Pucciniomycotina</taxon>
        <taxon>Pucciniomycetes</taxon>
        <taxon>Pucciniales</taxon>
        <taxon>Phakopsoraceae</taxon>
        <taxon>Phakopsora</taxon>
    </lineage>
</organism>
<feature type="region of interest" description="Disordered" evidence="1">
    <location>
        <begin position="59"/>
        <end position="92"/>
    </location>
</feature>
<evidence type="ECO:0000313" key="3">
    <source>
        <dbReference type="Proteomes" id="UP001153365"/>
    </source>
</evidence>